<dbReference type="GO" id="GO:0003743">
    <property type="term" value="F:translation initiation factor activity"/>
    <property type="evidence" value="ECO:0007669"/>
    <property type="project" value="InterPro"/>
</dbReference>
<evidence type="ECO:0000313" key="2">
    <source>
        <dbReference type="EMBL" id="QHT19945.1"/>
    </source>
</evidence>
<dbReference type="EMBL" id="MN739671">
    <property type="protein sequence ID" value="QHT19945.1"/>
    <property type="molecule type" value="Genomic_DNA"/>
</dbReference>
<evidence type="ECO:0000259" key="1">
    <source>
        <dbReference type="PROSITE" id="PS50832"/>
    </source>
</evidence>
<dbReference type="AlphaFoldDB" id="A0A6C0DXP8"/>
<name>A0A6C0DXP8_9ZZZZ</name>
<accession>A0A6C0DXP8</accession>
<feature type="domain" description="S1-like" evidence="1">
    <location>
        <begin position="26"/>
        <end position="110"/>
    </location>
</feature>
<reference evidence="2" key="1">
    <citation type="journal article" date="2020" name="Nature">
        <title>Giant virus diversity and host interactions through global metagenomics.</title>
        <authorList>
            <person name="Schulz F."/>
            <person name="Roux S."/>
            <person name="Paez-Espino D."/>
            <person name="Jungbluth S."/>
            <person name="Walsh D.A."/>
            <person name="Denef V.J."/>
            <person name="McMahon K.D."/>
            <person name="Konstantinidis K.T."/>
            <person name="Eloe-Fadrosh E.A."/>
            <person name="Kyrpides N.C."/>
            <person name="Woyke T."/>
        </authorList>
    </citation>
    <scope>NUCLEOTIDE SEQUENCE</scope>
    <source>
        <strain evidence="2">GVMAG-M-3300023174-5</strain>
    </source>
</reference>
<sequence length="185" mass="21322">MVKNRTGGSKTKGQARKFVNNAKQPTNIRLSQDECELYAQATKMLGNGMCHVLCIDGKTRLCHIRGKFRGRGKRDNLLGNNSWLLIGLREWEIGKDEKKMQNCDLLEVYSPMDVDRLKNTVNENWNLFNNDNGTKISEDDVLFVDERTDEYMKLVEEELAENQNDKNAKISMAFDEEEEINVDDI</sequence>
<dbReference type="PANTHER" id="PTHR21668">
    <property type="entry name" value="EIF-1A"/>
    <property type="match status" value="1"/>
</dbReference>
<dbReference type="InterPro" id="IPR001253">
    <property type="entry name" value="TIF_eIF-1A"/>
</dbReference>
<dbReference type="SMART" id="SM00652">
    <property type="entry name" value="eIF1a"/>
    <property type="match status" value="1"/>
</dbReference>
<dbReference type="Pfam" id="PF01176">
    <property type="entry name" value="eIF-1a"/>
    <property type="match status" value="1"/>
</dbReference>
<dbReference type="GO" id="GO:0003723">
    <property type="term" value="F:RNA binding"/>
    <property type="evidence" value="ECO:0007669"/>
    <property type="project" value="InterPro"/>
</dbReference>
<dbReference type="SUPFAM" id="SSF50249">
    <property type="entry name" value="Nucleic acid-binding proteins"/>
    <property type="match status" value="1"/>
</dbReference>
<dbReference type="InterPro" id="IPR006196">
    <property type="entry name" value="RNA-binding_domain_S1_IF1"/>
</dbReference>
<protein>
    <recommendedName>
        <fullName evidence="1">S1-like domain-containing protein</fullName>
    </recommendedName>
</protein>
<dbReference type="Gene3D" id="2.40.50.140">
    <property type="entry name" value="Nucleic acid-binding proteins"/>
    <property type="match status" value="1"/>
</dbReference>
<dbReference type="PROSITE" id="PS50832">
    <property type="entry name" value="S1_IF1_TYPE"/>
    <property type="match status" value="1"/>
</dbReference>
<organism evidence="2">
    <name type="scientific">viral metagenome</name>
    <dbReference type="NCBI Taxonomy" id="1070528"/>
    <lineage>
        <taxon>unclassified sequences</taxon>
        <taxon>metagenomes</taxon>
        <taxon>organismal metagenomes</taxon>
    </lineage>
</organism>
<proteinExistence type="predicted"/>
<dbReference type="InterPro" id="IPR012340">
    <property type="entry name" value="NA-bd_OB-fold"/>
</dbReference>